<organism evidence="2 3">
    <name type="scientific">Trachymyrmex septentrionalis</name>
    <dbReference type="NCBI Taxonomy" id="34720"/>
    <lineage>
        <taxon>Eukaryota</taxon>
        <taxon>Metazoa</taxon>
        <taxon>Ecdysozoa</taxon>
        <taxon>Arthropoda</taxon>
        <taxon>Hexapoda</taxon>
        <taxon>Insecta</taxon>
        <taxon>Pterygota</taxon>
        <taxon>Neoptera</taxon>
        <taxon>Endopterygota</taxon>
        <taxon>Hymenoptera</taxon>
        <taxon>Apocrita</taxon>
        <taxon>Aculeata</taxon>
        <taxon>Formicoidea</taxon>
        <taxon>Formicidae</taxon>
        <taxon>Myrmicinae</taxon>
        <taxon>Trachymyrmex</taxon>
    </lineage>
</organism>
<dbReference type="AlphaFoldDB" id="A0A151JZN1"/>
<sequence>MPGDVTLESTMAAAPCGSWRHLAPSFLGRPETVRRFARIAYGRCSWSQSGPAVSCLRASTGLVIDAERPNAPRSRGESQERRRDGTARERASERANDAREVSRGSQSTRGGPNSCTVSCVCASCVGRHSVVRCPRARRDSRRENNGVDLGPCSGNERERESVRRAPRSYSRRGGGRIESAADCSRRPRRRRRSHTQIISPRRRAPSNSSSSSSSSLSSSLSSR</sequence>
<dbReference type="Proteomes" id="UP000078541">
    <property type="component" value="Unassembled WGS sequence"/>
</dbReference>
<name>A0A151JZN1_9HYME</name>
<dbReference type="EMBL" id="KQ981374">
    <property type="protein sequence ID" value="KYN42390.1"/>
    <property type="molecule type" value="Genomic_DNA"/>
</dbReference>
<accession>A0A151JZN1</accession>
<feature type="compositionally biased region" description="Low complexity" evidence="1">
    <location>
        <begin position="206"/>
        <end position="223"/>
    </location>
</feature>
<proteinExistence type="predicted"/>
<feature type="compositionally biased region" description="Basic and acidic residues" evidence="1">
    <location>
        <begin position="66"/>
        <end position="102"/>
    </location>
</feature>
<feature type="compositionally biased region" description="Basic residues" evidence="1">
    <location>
        <begin position="164"/>
        <end position="174"/>
    </location>
</feature>
<evidence type="ECO:0000256" key="1">
    <source>
        <dbReference type="SAM" id="MobiDB-lite"/>
    </source>
</evidence>
<feature type="compositionally biased region" description="Polar residues" evidence="1">
    <location>
        <begin position="103"/>
        <end position="113"/>
    </location>
</feature>
<evidence type="ECO:0000313" key="2">
    <source>
        <dbReference type="EMBL" id="KYN42390.1"/>
    </source>
</evidence>
<gene>
    <name evidence="2" type="ORF">ALC56_03150</name>
</gene>
<keyword evidence="3" id="KW-1185">Reference proteome</keyword>
<evidence type="ECO:0000313" key="3">
    <source>
        <dbReference type="Proteomes" id="UP000078541"/>
    </source>
</evidence>
<feature type="region of interest" description="Disordered" evidence="1">
    <location>
        <begin position="138"/>
        <end position="223"/>
    </location>
</feature>
<feature type="compositionally biased region" description="Basic residues" evidence="1">
    <location>
        <begin position="186"/>
        <end position="204"/>
    </location>
</feature>
<reference evidence="2 3" key="1">
    <citation type="submission" date="2016-03" db="EMBL/GenBank/DDBJ databases">
        <title>Trachymyrmex septentrionalis WGS genome.</title>
        <authorList>
            <person name="Nygaard S."/>
            <person name="Hu H."/>
            <person name="Boomsma J."/>
            <person name="Zhang G."/>
        </authorList>
    </citation>
    <scope>NUCLEOTIDE SEQUENCE [LARGE SCALE GENOMIC DNA]</scope>
    <source>
        <strain evidence="2">Tsep2-gDNA-1</strain>
        <tissue evidence="2">Whole body</tissue>
    </source>
</reference>
<feature type="region of interest" description="Disordered" evidence="1">
    <location>
        <begin position="66"/>
        <end position="114"/>
    </location>
</feature>
<protein>
    <submittedName>
        <fullName evidence="2">Uncharacterized protein</fullName>
    </submittedName>
</protein>